<name>A0ABD0J3W2_9CAEN</name>
<evidence type="ECO:0000313" key="6">
    <source>
        <dbReference type="EMBL" id="KAK7457977.1"/>
    </source>
</evidence>
<evidence type="ECO:0000259" key="5">
    <source>
        <dbReference type="PROSITE" id="PS01180"/>
    </source>
</evidence>
<comment type="caution">
    <text evidence="3">Lacks conserved residue(s) required for the propagation of feature annotation.</text>
</comment>
<dbReference type="InterPro" id="IPR000859">
    <property type="entry name" value="CUB_dom"/>
</dbReference>
<gene>
    <name evidence="6" type="ORF">BaRGS_00039149</name>
</gene>
<protein>
    <recommendedName>
        <fullName evidence="5">CUB domain-containing protein</fullName>
    </recommendedName>
</protein>
<keyword evidence="1" id="KW-0677">Repeat</keyword>
<accession>A0ABD0J3W2</accession>
<dbReference type="Proteomes" id="UP001519460">
    <property type="component" value="Unassembled WGS sequence"/>
</dbReference>
<evidence type="ECO:0000256" key="2">
    <source>
        <dbReference type="ARBA" id="ARBA00023157"/>
    </source>
</evidence>
<feature type="transmembrane region" description="Helical" evidence="4">
    <location>
        <begin position="487"/>
        <end position="510"/>
    </location>
</feature>
<keyword evidence="4" id="KW-0472">Membrane</keyword>
<proteinExistence type="predicted"/>
<comment type="caution">
    <text evidence="6">The sequence shown here is derived from an EMBL/GenBank/DDBJ whole genome shotgun (WGS) entry which is preliminary data.</text>
</comment>
<dbReference type="AlphaFoldDB" id="A0ABD0J3W2"/>
<evidence type="ECO:0000256" key="4">
    <source>
        <dbReference type="SAM" id="Phobius"/>
    </source>
</evidence>
<dbReference type="Gene3D" id="2.60.120.290">
    <property type="entry name" value="Spermadhesin, CUB domain"/>
    <property type="match status" value="2"/>
</dbReference>
<evidence type="ECO:0000256" key="1">
    <source>
        <dbReference type="ARBA" id="ARBA00022737"/>
    </source>
</evidence>
<dbReference type="CDD" id="cd00041">
    <property type="entry name" value="CUB"/>
    <property type="match status" value="1"/>
</dbReference>
<feature type="domain" description="CUB" evidence="5">
    <location>
        <begin position="90"/>
        <end position="209"/>
    </location>
</feature>
<dbReference type="PROSITE" id="PS01180">
    <property type="entry name" value="CUB"/>
    <property type="match status" value="2"/>
</dbReference>
<feature type="domain" description="CUB" evidence="5">
    <location>
        <begin position="328"/>
        <end position="466"/>
    </location>
</feature>
<dbReference type="SUPFAM" id="SSF49854">
    <property type="entry name" value="Spermadhesin, CUB domain"/>
    <property type="match status" value="3"/>
</dbReference>
<sequence>MHFFLPLGSGETCRWLLTSRVVGKVLQLLPLDMQVEPGSRQRGACTGDVVTVHDGRQLLVTFRSVAPQRYRGFAIKYSLVTLGLSPDSTCSEGEVQTIPLDNTPVMVDLSHVLPARQQSVCSWRVVADDVNRHVVIDLENYSELECQDGNFSVYDGADTSSPEIIARWCARSTQPFSSVYVSGSQAMVVIRTRPNVTSSARFRFRTRSAVFSGSGKDVNITRSEEMCWRDHHPVYWLYAESVVISPSASVRRGLIRVVPSGPDHCPGTVETVTAPTDQALVIREPPVDSRSLQYSNDLWCRHVINGQNEADHVLVRLSGELCEMQESCGDYVKVYDGDNYVNAYVTSKGRHVTFEISTDDRDNQGFVRAEFSSVPGKNYMCQYCITSDEDGDVIYLKVLDSDLTYSCSDSVEVYDGLENGRDADYLGQFCGQDTPTYISKQRGVCLLFRSDPTLHGKGWLLSYWSAPPPSCAAAVSSSVSDDKTVEMAVLGGLLAVVVIALIIVIVLFVINRRKRP</sequence>
<evidence type="ECO:0000256" key="3">
    <source>
        <dbReference type="PROSITE-ProRule" id="PRU00059"/>
    </source>
</evidence>
<keyword evidence="7" id="KW-1185">Reference proteome</keyword>
<dbReference type="PANTHER" id="PTHR24251">
    <property type="entry name" value="OVOCHYMASE-RELATED"/>
    <property type="match status" value="1"/>
</dbReference>
<keyword evidence="4" id="KW-1133">Transmembrane helix</keyword>
<dbReference type="InterPro" id="IPR035914">
    <property type="entry name" value="Sperma_CUB_dom_sf"/>
</dbReference>
<dbReference type="Pfam" id="PF00431">
    <property type="entry name" value="CUB"/>
    <property type="match status" value="1"/>
</dbReference>
<keyword evidence="2" id="KW-1015">Disulfide bond</keyword>
<reference evidence="6 7" key="1">
    <citation type="journal article" date="2023" name="Sci. Data">
        <title>Genome assembly of the Korean intertidal mud-creeper Batillaria attramentaria.</title>
        <authorList>
            <person name="Patra A.K."/>
            <person name="Ho P.T."/>
            <person name="Jun S."/>
            <person name="Lee S.J."/>
            <person name="Kim Y."/>
            <person name="Won Y.J."/>
        </authorList>
    </citation>
    <scope>NUCLEOTIDE SEQUENCE [LARGE SCALE GENOMIC DNA]</scope>
    <source>
        <strain evidence="6">Wonlab-2016</strain>
    </source>
</reference>
<keyword evidence="4" id="KW-0812">Transmembrane</keyword>
<evidence type="ECO:0000313" key="7">
    <source>
        <dbReference type="Proteomes" id="UP001519460"/>
    </source>
</evidence>
<organism evidence="6 7">
    <name type="scientific">Batillaria attramentaria</name>
    <dbReference type="NCBI Taxonomy" id="370345"/>
    <lineage>
        <taxon>Eukaryota</taxon>
        <taxon>Metazoa</taxon>
        <taxon>Spiralia</taxon>
        <taxon>Lophotrochozoa</taxon>
        <taxon>Mollusca</taxon>
        <taxon>Gastropoda</taxon>
        <taxon>Caenogastropoda</taxon>
        <taxon>Sorbeoconcha</taxon>
        <taxon>Cerithioidea</taxon>
        <taxon>Batillariidae</taxon>
        <taxon>Batillaria</taxon>
    </lineage>
</organism>
<dbReference type="EMBL" id="JACVVK020000667">
    <property type="protein sequence ID" value="KAK7457977.1"/>
    <property type="molecule type" value="Genomic_DNA"/>
</dbReference>